<keyword evidence="6" id="KW-0256">Endoplasmic reticulum</keyword>
<keyword evidence="5" id="KW-0547">Nucleotide-binding</keyword>
<evidence type="ECO:0000256" key="10">
    <source>
        <dbReference type="ARBA" id="ARBA00023170"/>
    </source>
</evidence>
<dbReference type="AlphaFoldDB" id="A0A077ZBI2"/>
<evidence type="ECO:0000256" key="9">
    <source>
        <dbReference type="ARBA" id="ARBA00023136"/>
    </source>
</evidence>
<organism evidence="11 12">
    <name type="scientific">Trichuris trichiura</name>
    <name type="common">Whipworm</name>
    <name type="synonym">Trichocephalus trichiurus</name>
    <dbReference type="NCBI Taxonomy" id="36087"/>
    <lineage>
        <taxon>Eukaryota</taxon>
        <taxon>Metazoa</taxon>
        <taxon>Ecdysozoa</taxon>
        <taxon>Nematoda</taxon>
        <taxon>Enoplea</taxon>
        <taxon>Dorylaimia</taxon>
        <taxon>Trichinellida</taxon>
        <taxon>Trichuridae</taxon>
        <taxon>Trichuris</taxon>
    </lineage>
</organism>
<evidence type="ECO:0000256" key="2">
    <source>
        <dbReference type="ARBA" id="ARBA00005619"/>
    </source>
</evidence>
<keyword evidence="8" id="KW-0342">GTP-binding</keyword>
<dbReference type="GO" id="GO:0043001">
    <property type="term" value="P:Golgi to plasma membrane protein transport"/>
    <property type="evidence" value="ECO:0007669"/>
    <property type="project" value="TreeGrafter"/>
</dbReference>
<proteinExistence type="inferred from homology"/>
<gene>
    <name evidence="11" type="ORF">TTRE_0000520601</name>
</gene>
<evidence type="ECO:0000313" key="12">
    <source>
        <dbReference type="Proteomes" id="UP000030665"/>
    </source>
</evidence>
<feature type="non-terminal residue" evidence="11">
    <location>
        <position position="1"/>
    </location>
</feature>
<dbReference type="PANTHER" id="PTHR45909">
    <property type="entry name" value="ADP-RIBOSYLATION FACTOR-RELATED PROTEIN 1"/>
    <property type="match status" value="1"/>
</dbReference>
<keyword evidence="12" id="KW-1185">Reference proteome</keyword>
<dbReference type="GO" id="GO:0034067">
    <property type="term" value="P:protein localization to Golgi apparatus"/>
    <property type="evidence" value="ECO:0007669"/>
    <property type="project" value="TreeGrafter"/>
</dbReference>
<comment type="subcellular location">
    <subcellularLocation>
        <location evidence="1">Endoplasmic reticulum membrane</location>
        <topology evidence="1">Single-pass membrane protein</topology>
    </subcellularLocation>
</comment>
<comment type="similarity">
    <text evidence="2">Belongs to the SRP receptor beta subunit family.</text>
</comment>
<keyword evidence="7" id="KW-1133">Transmembrane helix</keyword>
<dbReference type="STRING" id="36087.A0A077ZBI2"/>
<evidence type="ECO:0000256" key="6">
    <source>
        <dbReference type="ARBA" id="ARBA00022824"/>
    </source>
</evidence>
<dbReference type="EMBL" id="HG806096">
    <property type="protein sequence ID" value="CDW56923.1"/>
    <property type="molecule type" value="Genomic_DNA"/>
</dbReference>
<accession>A0A077ZBI2</accession>
<dbReference type="Gene3D" id="3.40.50.300">
    <property type="entry name" value="P-loop containing nucleotide triphosphate hydrolases"/>
    <property type="match status" value="1"/>
</dbReference>
<evidence type="ECO:0000256" key="8">
    <source>
        <dbReference type="ARBA" id="ARBA00023134"/>
    </source>
</evidence>
<dbReference type="OrthoDB" id="41266at2759"/>
<dbReference type="GO" id="GO:0005794">
    <property type="term" value="C:Golgi apparatus"/>
    <property type="evidence" value="ECO:0007669"/>
    <property type="project" value="TreeGrafter"/>
</dbReference>
<sequence length="278" mass="30853">LPESLRILRYVLVALKSVITGHRQFWIRERNAEKVEVFLLDPQPVLTILLTTGLVLYVIRRLSTPKEKIVLLCGVSSSGKTVAFLRLMTGMFLPTVTSASTNEGVLQLGTSFVRLVDIPGAEELRKMIILEKLKKSVSGVIFMIDSSTYYKESKEVSELLFEVLCLLKSLKAKSAKVLIACNKQDLLSAKTSSSLKPSLEKELSVLNKTQMFALGSTTITGVESRDSNARLLDNPNGQFSFDSLQIHVDFCDCSSKTSATVLKEETTLRFVKQWLSAV</sequence>
<dbReference type="InterPro" id="IPR027417">
    <property type="entry name" value="P-loop_NTPase"/>
</dbReference>
<name>A0A077ZBI2_TRITR</name>
<reference evidence="11" key="2">
    <citation type="submission" date="2014-03" db="EMBL/GenBank/DDBJ databases">
        <title>The whipworm genome and dual-species transcriptomics of an intimate host-pathogen interaction.</title>
        <authorList>
            <person name="Foth B.J."/>
            <person name="Tsai I.J."/>
            <person name="Reid A.J."/>
            <person name="Bancroft A.J."/>
            <person name="Nichol S."/>
            <person name="Tracey A."/>
            <person name="Holroyd N."/>
            <person name="Cotton J.A."/>
            <person name="Stanley E.J."/>
            <person name="Zarowiecki M."/>
            <person name="Liu J.Z."/>
            <person name="Huckvale T."/>
            <person name="Cooper P.J."/>
            <person name="Grencis R.K."/>
            <person name="Berriman M."/>
        </authorList>
    </citation>
    <scope>NUCLEOTIDE SEQUENCE [LARGE SCALE GENOMIC DNA]</scope>
</reference>
<dbReference type="SUPFAM" id="SSF52540">
    <property type="entry name" value="P-loop containing nucleoside triphosphate hydrolases"/>
    <property type="match status" value="1"/>
</dbReference>
<dbReference type="InterPro" id="IPR024156">
    <property type="entry name" value="Small_GTPase_ARF"/>
</dbReference>
<reference evidence="11" key="1">
    <citation type="submission" date="2014-01" db="EMBL/GenBank/DDBJ databases">
        <authorList>
            <person name="Aslett M."/>
        </authorList>
    </citation>
    <scope>NUCLEOTIDE SEQUENCE</scope>
</reference>
<dbReference type="PANTHER" id="PTHR45909:SF1">
    <property type="entry name" value="ADP-RIBOSYLATION FACTOR-RELATED PROTEIN 1"/>
    <property type="match status" value="1"/>
</dbReference>
<dbReference type="InterPro" id="IPR019009">
    <property type="entry name" value="SRP_receptor_beta_su"/>
</dbReference>
<dbReference type="GO" id="GO:0005789">
    <property type="term" value="C:endoplasmic reticulum membrane"/>
    <property type="evidence" value="ECO:0007669"/>
    <property type="project" value="UniProtKB-SubCell"/>
</dbReference>
<evidence type="ECO:0000313" key="11">
    <source>
        <dbReference type="EMBL" id="CDW56923.1"/>
    </source>
</evidence>
<dbReference type="GO" id="GO:0006886">
    <property type="term" value="P:intracellular protein transport"/>
    <property type="evidence" value="ECO:0007669"/>
    <property type="project" value="TreeGrafter"/>
</dbReference>
<dbReference type="Pfam" id="PF09439">
    <property type="entry name" value="SRPRB"/>
    <property type="match status" value="1"/>
</dbReference>
<evidence type="ECO:0000256" key="1">
    <source>
        <dbReference type="ARBA" id="ARBA00004389"/>
    </source>
</evidence>
<protein>
    <recommendedName>
        <fullName evidence="3">Signal recognition particle receptor subunit beta</fullName>
    </recommendedName>
</protein>
<dbReference type="GO" id="GO:0003924">
    <property type="term" value="F:GTPase activity"/>
    <property type="evidence" value="ECO:0007669"/>
    <property type="project" value="TreeGrafter"/>
</dbReference>
<evidence type="ECO:0000256" key="3">
    <source>
        <dbReference type="ARBA" id="ARBA00020256"/>
    </source>
</evidence>
<evidence type="ECO:0000256" key="5">
    <source>
        <dbReference type="ARBA" id="ARBA00022741"/>
    </source>
</evidence>
<keyword evidence="10 11" id="KW-0675">Receptor</keyword>
<evidence type="ECO:0000256" key="7">
    <source>
        <dbReference type="ARBA" id="ARBA00022989"/>
    </source>
</evidence>
<evidence type="ECO:0000256" key="4">
    <source>
        <dbReference type="ARBA" id="ARBA00022692"/>
    </source>
</evidence>
<dbReference type="Proteomes" id="UP000030665">
    <property type="component" value="Unassembled WGS sequence"/>
</dbReference>
<keyword evidence="4" id="KW-0812">Transmembrane</keyword>
<keyword evidence="9" id="KW-0472">Membrane</keyword>
<dbReference type="GO" id="GO:0005525">
    <property type="term" value="F:GTP binding"/>
    <property type="evidence" value="ECO:0007669"/>
    <property type="project" value="UniProtKB-KW"/>
</dbReference>